<dbReference type="Pfam" id="PF00326">
    <property type="entry name" value="Peptidase_S9"/>
    <property type="match status" value="1"/>
</dbReference>
<sequence>MIPLSLKKPLLFLLMVCFVAVQPLVAQSDQGLTPKDVAKMQQVNEIAIAPSGEKAIYTLQKQADPEKENEPASYHLYLADLASGNSIPYVTTMSVSDIAFRPNHNSITFLGKRSSDETTSLYEISMNGGEAQKIYSFETPIGDYEWASDGSQIAFMAQDTITFERSSLPYHPEVYEENLKQRRGYIANVDMPDRGPHQVQVEGSVYQMRWSPNGEKLAIAVAPSPKVDDYYMKQQVKFVDHEGKKILGEVDHEGKLGQIGWSPDGSKLAMIAGADIHDPIAGRLLIVSADGGDPTQLKPQYKGMFEQFKWTGSNELHYLSSEGVWSIYGSINADGSNMNTIVDKGNTNLSSFDRTSNGATIFAASSASHPQELYQLADNSVDRVTNTNSWLKDKTLGKQEVVSWTTDDGTELQGILVYPVDYEKGKQYPLITTVHGGPEAHYNHGWVTNYSDAGQVGAAQDYFVFYPNYRGSTGRGEAFAKSSQGDLAGAEFDDIIAGVDELVEEGLVDDNKVGVTGGSYGGYATGWMATKYTDRFAAGVMFVGISDNISKWGTSDIPEELYLVHTRERIWEDYQKYLERSPIYYAGQADTPLLIMHGKEDTRVDPGQSYELYRHIKTRTDTPVRLVLYPGEGHGNSNATARYDYNLRMMRWFNQYLKGQQQARPDVEIEVEKTAVEH</sequence>
<dbReference type="InterPro" id="IPR001375">
    <property type="entry name" value="Peptidase_S9_cat"/>
</dbReference>
<dbReference type="Gene3D" id="2.120.10.30">
    <property type="entry name" value="TolB, C-terminal domain"/>
    <property type="match status" value="1"/>
</dbReference>
<feature type="signal peptide" evidence="2">
    <location>
        <begin position="1"/>
        <end position="28"/>
    </location>
</feature>
<keyword evidence="5" id="KW-1185">Reference proteome</keyword>
<evidence type="ECO:0000256" key="2">
    <source>
        <dbReference type="SAM" id="SignalP"/>
    </source>
</evidence>
<evidence type="ECO:0000313" key="4">
    <source>
        <dbReference type="EMBL" id="PAU94751.1"/>
    </source>
</evidence>
<dbReference type="SUPFAM" id="SSF53474">
    <property type="entry name" value="alpha/beta-Hydrolases"/>
    <property type="match status" value="1"/>
</dbReference>
<feature type="chain" id="PRO_5012787706" evidence="2">
    <location>
        <begin position="29"/>
        <end position="678"/>
    </location>
</feature>
<accession>A0A2A2GB06</accession>
<feature type="domain" description="Peptidase S9 prolyl oligopeptidase catalytic" evidence="3">
    <location>
        <begin position="455"/>
        <end position="659"/>
    </location>
</feature>
<evidence type="ECO:0000256" key="1">
    <source>
        <dbReference type="ARBA" id="ARBA00022801"/>
    </source>
</evidence>
<dbReference type="AlphaFoldDB" id="A0A2A2GB06"/>
<proteinExistence type="predicted"/>
<evidence type="ECO:0000259" key="3">
    <source>
        <dbReference type="Pfam" id="PF00326"/>
    </source>
</evidence>
<keyword evidence="2" id="KW-0732">Signal</keyword>
<dbReference type="EMBL" id="NSKE01000003">
    <property type="protein sequence ID" value="PAU94751.1"/>
    <property type="molecule type" value="Genomic_DNA"/>
</dbReference>
<dbReference type="Gene3D" id="3.40.50.1820">
    <property type="entry name" value="alpha/beta hydrolase"/>
    <property type="match status" value="1"/>
</dbReference>
<dbReference type="PANTHER" id="PTHR42776">
    <property type="entry name" value="SERINE PEPTIDASE S9 FAMILY MEMBER"/>
    <property type="match status" value="1"/>
</dbReference>
<dbReference type="SUPFAM" id="SSF82171">
    <property type="entry name" value="DPP6 N-terminal domain-like"/>
    <property type="match status" value="1"/>
</dbReference>
<reference evidence="4 5" key="1">
    <citation type="submission" date="2017-08" db="EMBL/GenBank/DDBJ databases">
        <title>Aliifodinibius alkalisoli sp. nov., isolated from saline alkaline soil.</title>
        <authorList>
            <person name="Liu D."/>
            <person name="Zhang G."/>
        </authorList>
    </citation>
    <scope>NUCLEOTIDE SEQUENCE [LARGE SCALE GENOMIC DNA]</scope>
    <source>
        <strain evidence="4 5">WN023</strain>
    </source>
</reference>
<keyword evidence="1" id="KW-0378">Hydrolase</keyword>
<dbReference type="GO" id="GO:0004252">
    <property type="term" value="F:serine-type endopeptidase activity"/>
    <property type="evidence" value="ECO:0007669"/>
    <property type="project" value="TreeGrafter"/>
</dbReference>
<dbReference type="GO" id="GO:0006508">
    <property type="term" value="P:proteolysis"/>
    <property type="evidence" value="ECO:0007669"/>
    <property type="project" value="InterPro"/>
</dbReference>
<organism evidence="4 5">
    <name type="scientific">Fodinibius salipaludis</name>
    <dbReference type="NCBI Taxonomy" id="2032627"/>
    <lineage>
        <taxon>Bacteria</taxon>
        <taxon>Pseudomonadati</taxon>
        <taxon>Balneolota</taxon>
        <taxon>Balneolia</taxon>
        <taxon>Balneolales</taxon>
        <taxon>Balneolaceae</taxon>
        <taxon>Fodinibius</taxon>
    </lineage>
</organism>
<dbReference type="Proteomes" id="UP000218831">
    <property type="component" value="Unassembled WGS sequence"/>
</dbReference>
<dbReference type="InterPro" id="IPR011042">
    <property type="entry name" value="6-blade_b-propeller_TolB-like"/>
</dbReference>
<comment type="caution">
    <text evidence="4">The sequence shown here is derived from an EMBL/GenBank/DDBJ whole genome shotgun (WGS) entry which is preliminary data.</text>
</comment>
<dbReference type="PANTHER" id="PTHR42776:SF27">
    <property type="entry name" value="DIPEPTIDYL PEPTIDASE FAMILY MEMBER 6"/>
    <property type="match status" value="1"/>
</dbReference>
<name>A0A2A2GB06_9BACT</name>
<dbReference type="InterPro" id="IPR029058">
    <property type="entry name" value="AB_hydrolase_fold"/>
</dbReference>
<protein>
    <submittedName>
        <fullName evidence="4">Peptidase S9</fullName>
    </submittedName>
</protein>
<gene>
    <name evidence="4" type="ORF">CK503_04560</name>
</gene>
<evidence type="ECO:0000313" key="5">
    <source>
        <dbReference type="Proteomes" id="UP000218831"/>
    </source>
</evidence>
<dbReference type="OrthoDB" id="9812921at2"/>